<evidence type="ECO:0000313" key="1">
    <source>
        <dbReference type="EMBL" id="KAJ5552497.1"/>
    </source>
</evidence>
<gene>
    <name evidence="1" type="ORF">N7494_001875</name>
</gene>
<organism evidence="1 2">
    <name type="scientific">Penicillium frequentans</name>
    <dbReference type="NCBI Taxonomy" id="3151616"/>
    <lineage>
        <taxon>Eukaryota</taxon>
        <taxon>Fungi</taxon>
        <taxon>Dikarya</taxon>
        <taxon>Ascomycota</taxon>
        <taxon>Pezizomycotina</taxon>
        <taxon>Eurotiomycetes</taxon>
        <taxon>Eurotiomycetidae</taxon>
        <taxon>Eurotiales</taxon>
        <taxon>Aspergillaceae</taxon>
        <taxon>Penicillium</taxon>
    </lineage>
</organism>
<sequence>MTNSDAESENDTNDTYQAVVDRIRGDLCEGWIDQPVPSWGPAPKDPGTNSIQSWTETISHEVGSVRHYITCDGFFAGTACLGRWSRRRRDLLSPGKYCIFDSWIDFDGTKISDCNAGSSERRTLGRLRNIWARHIQQPAASENAVPSATRPLLSEEEVQTMYTMLSKAIEKSMARKPATVDHKTLGKGDGGWDGVVENTIVMKRDTGSRMLGNGTDRCDQEPGHHFRTGDLEVWATWNGWSGMATRDGRFRPGYHLELMLCLLTAVVDYGANREVWRGRNTP</sequence>
<keyword evidence="2" id="KW-1185">Reference proteome</keyword>
<accession>A0AAD6D2J5</accession>
<reference evidence="1 2" key="1">
    <citation type="journal article" date="2023" name="IMA Fungus">
        <title>Comparative genomic study of the Penicillium genus elucidates a diverse pangenome and 15 lateral gene transfer events.</title>
        <authorList>
            <person name="Petersen C."/>
            <person name="Sorensen T."/>
            <person name="Nielsen M.R."/>
            <person name="Sondergaard T.E."/>
            <person name="Sorensen J.L."/>
            <person name="Fitzpatrick D.A."/>
            <person name="Frisvad J.C."/>
            <person name="Nielsen K.L."/>
        </authorList>
    </citation>
    <scope>NUCLEOTIDE SEQUENCE [LARGE SCALE GENOMIC DNA]</scope>
    <source>
        <strain evidence="1 2">IBT 35679</strain>
    </source>
</reference>
<protein>
    <submittedName>
        <fullName evidence="1">Uncharacterized protein</fullName>
    </submittedName>
</protein>
<dbReference type="Proteomes" id="UP001220324">
    <property type="component" value="Unassembled WGS sequence"/>
</dbReference>
<dbReference type="EMBL" id="JAQIZZ010000002">
    <property type="protein sequence ID" value="KAJ5552497.1"/>
    <property type="molecule type" value="Genomic_DNA"/>
</dbReference>
<dbReference type="AlphaFoldDB" id="A0AAD6D2J5"/>
<comment type="caution">
    <text evidence="1">The sequence shown here is derived from an EMBL/GenBank/DDBJ whole genome shotgun (WGS) entry which is preliminary data.</text>
</comment>
<evidence type="ECO:0000313" key="2">
    <source>
        <dbReference type="Proteomes" id="UP001220324"/>
    </source>
</evidence>
<name>A0AAD6D2J5_9EURO</name>
<proteinExistence type="predicted"/>